<dbReference type="InterPro" id="IPR008253">
    <property type="entry name" value="Marvel"/>
</dbReference>
<dbReference type="GO" id="GO:0016020">
    <property type="term" value="C:membrane"/>
    <property type="evidence" value="ECO:0007669"/>
    <property type="project" value="UniProtKB-SubCell"/>
</dbReference>
<name>A0AAV8UN01_9RHOD</name>
<evidence type="ECO:0000256" key="1">
    <source>
        <dbReference type="ARBA" id="ARBA00004141"/>
    </source>
</evidence>
<feature type="transmembrane region" description="Helical" evidence="5">
    <location>
        <begin position="106"/>
        <end position="126"/>
    </location>
</feature>
<evidence type="ECO:0000256" key="5">
    <source>
        <dbReference type="SAM" id="Phobius"/>
    </source>
</evidence>
<dbReference type="AlphaFoldDB" id="A0AAV8UN01"/>
<feature type="transmembrane region" description="Helical" evidence="5">
    <location>
        <begin position="40"/>
        <end position="60"/>
    </location>
</feature>
<evidence type="ECO:0000313" key="8">
    <source>
        <dbReference type="Proteomes" id="UP001157974"/>
    </source>
</evidence>
<gene>
    <name evidence="7" type="ORF">NDN08_006964</name>
</gene>
<feature type="transmembrane region" description="Helical" evidence="5">
    <location>
        <begin position="72"/>
        <end position="94"/>
    </location>
</feature>
<evidence type="ECO:0000256" key="2">
    <source>
        <dbReference type="ARBA" id="ARBA00022692"/>
    </source>
</evidence>
<dbReference type="Proteomes" id="UP001157974">
    <property type="component" value="Unassembled WGS sequence"/>
</dbReference>
<keyword evidence="3 5" id="KW-1133">Transmembrane helix</keyword>
<dbReference type="Pfam" id="PF01284">
    <property type="entry name" value="MARVEL"/>
    <property type="match status" value="1"/>
</dbReference>
<evidence type="ECO:0000256" key="3">
    <source>
        <dbReference type="ARBA" id="ARBA00022989"/>
    </source>
</evidence>
<comment type="subcellular location">
    <subcellularLocation>
        <location evidence="1">Membrane</location>
        <topology evidence="1">Multi-pass membrane protein</topology>
    </subcellularLocation>
</comment>
<protein>
    <recommendedName>
        <fullName evidence="6">MARVEL domain-containing protein</fullName>
    </recommendedName>
</protein>
<feature type="domain" description="MARVEL" evidence="6">
    <location>
        <begin position="10"/>
        <end position="122"/>
    </location>
</feature>
<evidence type="ECO:0000259" key="6">
    <source>
        <dbReference type="Pfam" id="PF01284"/>
    </source>
</evidence>
<keyword evidence="4 5" id="KW-0472">Membrane</keyword>
<keyword evidence="2 5" id="KW-0812">Transmembrane</keyword>
<proteinExistence type="predicted"/>
<dbReference type="EMBL" id="JAMWBK010000009">
    <property type="protein sequence ID" value="KAJ8902562.1"/>
    <property type="molecule type" value="Genomic_DNA"/>
</dbReference>
<comment type="caution">
    <text evidence="7">The sequence shown here is derived from an EMBL/GenBank/DDBJ whole genome shotgun (WGS) entry which is preliminary data.</text>
</comment>
<sequence length="148" mass="16342">MVTPLTISRTALLGIEWIFSICIFAIAANEPLRSSIVNFAIAWGVLTFIPLTLLLVWSIMDYFTNYHFPAMIEFYSQCVLVVIFWFIGGISVSAVRPLVQSNWNAVIAFFWVNFVLGIISAGLSFWDAKNDDGLGGDAGGEPKAEAEI</sequence>
<feature type="transmembrane region" description="Helical" evidence="5">
    <location>
        <begin position="6"/>
        <end position="28"/>
    </location>
</feature>
<organism evidence="7 8">
    <name type="scientific">Rhodosorus marinus</name>
    <dbReference type="NCBI Taxonomy" id="101924"/>
    <lineage>
        <taxon>Eukaryota</taxon>
        <taxon>Rhodophyta</taxon>
        <taxon>Stylonematophyceae</taxon>
        <taxon>Stylonematales</taxon>
        <taxon>Stylonemataceae</taxon>
        <taxon>Rhodosorus</taxon>
    </lineage>
</organism>
<reference evidence="7 8" key="1">
    <citation type="journal article" date="2023" name="Nat. Commun.">
        <title>Origin of minicircular mitochondrial genomes in red algae.</title>
        <authorList>
            <person name="Lee Y."/>
            <person name="Cho C.H."/>
            <person name="Lee Y.M."/>
            <person name="Park S.I."/>
            <person name="Yang J.H."/>
            <person name="West J.A."/>
            <person name="Bhattacharya D."/>
            <person name="Yoon H.S."/>
        </authorList>
    </citation>
    <scope>NUCLEOTIDE SEQUENCE [LARGE SCALE GENOMIC DNA]</scope>
    <source>
        <strain evidence="7 8">CCMP1338</strain>
        <tissue evidence="7">Whole cell</tissue>
    </source>
</reference>
<evidence type="ECO:0000256" key="4">
    <source>
        <dbReference type="ARBA" id="ARBA00023136"/>
    </source>
</evidence>
<accession>A0AAV8UN01</accession>
<evidence type="ECO:0000313" key="7">
    <source>
        <dbReference type="EMBL" id="KAJ8902562.1"/>
    </source>
</evidence>
<keyword evidence="8" id="KW-1185">Reference proteome</keyword>